<feature type="compositionally biased region" description="Low complexity" evidence="1">
    <location>
        <begin position="125"/>
        <end position="135"/>
    </location>
</feature>
<keyword evidence="3" id="KW-1185">Reference proteome</keyword>
<reference evidence="2" key="1">
    <citation type="submission" date="2020-07" db="EMBL/GenBank/DDBJ databases">
        <title>The High-quality genome of the commercially important snow crab, Chionoecetes opilio.</title>
        <authorList>
            <person name="Jeong J.-H."/>
            <person name="Ryu S."/>
        </authorList>
    </citation>
    <scope>NUCLEOTIDE SEQUENCE</scope>
    <source>
        <strain evidence="2">MADBK_172401_WGS</strain>
        <tissue evidence="2">Digestive gland</tissue>
    </source>
</reference>
<feature type="region of interest" description="Disordered" evidence="1">
    <location>
        <begin position="99"/>
        <end position="166"/>
    </location>
</feature>
<dbReference type="EMBL" id="JACEEZ010020630">
    <property type="protein sequence ID" value="KAG0714322.1"/>
    <property type="molecule type" value="Genomic_DNA"/>
</dbReference>
<proteinExistence type="predicted"/>
<gene>
    <name evidence="2" type="ORF">GWK47_014383</name>
</gene>
<feature type="region of interest" description="Disordered" evidence="1">
    <location>
        <begin position="200"/>
        <end position="234"/>
    </location>
</feature>
<name>A0A8J4XTG3_CHIOP</name>
<organism evidence="2 3">
    <name type="scientific">Chionoecetes opilio</name>
    <name type="common">Atlantic snow crab</name>
    <name type="synonym">Cancer opilio</name>
    <dbReference type="NCBI Taxonomy" id="41210"/>
    <lineage>
        <taxon>Eukaryota</taxon>
        <taxon>Metazoa</taxon>
        <taxon>Ecdysozoa</taxon>
        <taxon>Arthropoda</taxon>
        <taxon>Crustacea</taxon>
        <taxon>Multicrustacea</taxon>
        <taxon>Malacostraca</taxon>
        <taxon>Eumalacostraca</taxon>
        <taxon>Eucarida</taxon>
        <taxon>Decapoda</taxon>
        <taxon>Pleocyemata</taxon>
        <taxon>Brachyura</taxon>
        <taxon>Eubrachyura</taxon>
        <taxon>Majoidea</taxon>
        <taxon>Majidae</taxon>
        <taxon>Chionoecetes</taxon>
    </lineage>
</organism>
<dbReference type="Proteomes" id="UP000770661">
    <property type="component" value="Unassembled WGS sequence"/>
</dbReference>
<evidence type="ECO:0000313" key="3">
    <source>
        <dbReference type="Proteomes" id="UP000770661"/>
    </source>
</evidence>
<protein>
    <submittedName>
        <fullName evidence="2">Uncharacterized protein</fullName>
    </submittedName>
</protein>
<evidence type="ECO:0000313" key="2">
    <source>
        <dbReference type="EMBL" id="KAG0714322.1"/>
    </source>
</evidence>
<comment type="caution">
    <text evidence="2">The sequence shown here is derived from an EMBL/GenBank/DDBJ whole genome shotgun (WGS) entry which is preliminary data.</text>
</comment>
<accession>A0A8J4XTG3</accession>
<evidence type="ECO:0000256" key="1">
    <source>
        <dbReference type="SAM" id="MobiDB-lite"/>
    </source>
</evidence>
<dbReference type="AlphaFoldDB" id="A0A8J4XTG3"/>
<sequence length="267" mass="28448">MEGGHPPNCDDCLVPLTVRHLLVECPSLGDLREQFLSRCRGSDGAYRLSLALGERCFSPGHEVHNLLRGLAFSASYEMYAPQSNSPPIMSSERIAAGANARSANAGPKPPRLPSAALARNRRQSHVGSSDSGSPSKYRNDQSSGISLSAGAPATSDRDVQTSHPLYGYTSDVSTIRLESSSDRVFVPRGITQAPFPLTVGSLDTRPRSGDCEGAPVSSRVVGDRTSRGPADTAISPRCSLARTRATKTVKSDLIKFRVQPLFLVGAQ</sequence>